<dbReference type="Proteomes" id="UP000053864">
    <property type="component" value="Unassembled WGS sequence"/>
</dbReference>
<dbReference type="AlphaFoldDB" id="W2GUE4"/>
<accession>W2GUE4</accession>
<feature type="non-terminal residue" evidence="1">
    <location>
        <position position="1"/>
    </location>
</feature>
<evidence type="ECO:0000313" key="1">
    <source>
        <dbReference type="EMBL" id="ETK86643.1"/>
    </source>
</evidence>
<name>W2GUE4_PHYNI</name>
<evidence type="ECO:0000313" key="3">
    <source>
        <dbReference type="EMBL" id="ETL93195.1"/>
    </source>
</evidence>
<dbReference type="Proteomes" id="UP000053236">
    <property type="component" value="Unassembled WGS sequence"/>
</dbReference>
<protein>
    <submittedName>
        <fullName evidence="1">Uncharacterized protein</fullName>
    </submittedName>
</protein>
<dbReference type="Proteomes" id="UP000054423">
    <property type="component" value="Unassembled WGS sequence"/>
</dbReference>
<dbReference type="EMBL" id="KI686290">
    <property type="protein sequence ID" value="ETK86643.1"/>
    <property type="molecule type" value="Genomic_DNA"/>
</dbReference>
<proteinExistence type="predicted"/>
<organism evidence="1">
    <name type="scientific">Phytophthora nicotianae</name>
    <name type="common">Potato buckeye rot agent</name>
    <name type="synonym">Phytophthora parasitica</name>
    <dbReference type="NCBI Taxonomy" id="4792"/>
    <lineage>
        <taxon>Eukaryota</taxon>
        <taxon>Sar</taxon>
        <taxon>Stramenopiles</taxon>
        <taxon>Oomycota</taxon>
        <taxon>Peronosporomycetes</taxon>
        <taxon>Peronosporales</taxon>
        <taxon>Peronosporaceae</taxon>
        <taxon>Phytophthora</taxon>
    </lineage>
</organism>
<dbReference type="EMBL" id="KI679653">
    <property type="protein sequence ID" value="ETL93195.1"/>
    <property type="molecule type" value="Genomic_DNA"/>
</dbReference>
<reference evidence="2 4" key="3">
    <citation type="submission" date="2013-11" db="EMBL/GenBank/DDBJ databases">
        <title>The Genome Sequence of Phytophthora parasitica CJ05E6.</title>
        <authorList>
            <consortium name="The Broad Institute Genomics Platform"/>
            <person name="Russ C."/>
            <person name="Tyler B."/>
            <person name="Panabieres F."/>
            <person name="Shan W."/>
            <person name="Tripathy S."/>
            <person name="Grunwald N."/>
            <person name="Machado M."/>
            <person name="Johnson C.S."/>
            <person name="Arredondo F."/>
            <person name="Hong C."/>
            <person name="Coffey M."/>
            <person name="Young S.K."/>
            <person name="Zeng Q."/>
            <person name="Gargeya S."/>
            <person name="Fitzgerald M."/>
            <person name="Abouelleil A."/>
            <person name="Alvarado L."/>
            <person name="Chapman S.B."/>
            <person name="Gainer-Dewar J."/>
            <person name="Goldberg J."/>
            <person name="Griggs A."/>
            <person name="Gujja S."/>
            <person name="Hansen M."/>
            <person name="Howarth C."/>
            <person name="Imamovic A."/>
            <person name="Ireland A."/>
            <person name="Larimer J."/>
            <person name="McCowan C."/>
            <person name="Murphy C."/>
            <person name="Pearson M."/>
            <person name="Poon T.W."/>
            <person name="Priest M."/>
            <person name="Roberts A."/>
            <person name="Saif S."/>
            <person name="Shea T."/>
            <person name="Sykes S."/>
            <person name="Wortman J."/>
            <person name="Nusbaum C."/>
            <person name="Birren B."/>
        </authorList>
    </citation>
    <scope>NUCLEOTIDE SEQUENCE [LARGE SCALE GENOMIC DNA]</scope>
    <source>
        <strain evidence="2 4">CJ05E6</strain>
    </source>
</reference>
<reference evidence="1" key="2">
    <citation type="submission" date="2013-11" db="EMBL/GenBank/DDBJ databases">
        <title>The Genome Sequence of Phytophthora parasitica CJ02B3.</title>
        <authorList>
            <consortium name="The Broad Institute Genomics Platform"/>
            <person name="Russ C."/>
            <person name="Tyler B."/>
            <person name="Panabieres F."/>
            <person name="Shan W."/>
            <person name="Tripathy S."/>
            <person name="Grunwald N."/>
            <person name="Machado M."/>
            <person name="Johnson C.S."/>
            <person name="Arredondo F."/>
            <person name="Hong C."/>
            <person name="Coffey M."/>
            <person name="Young S.K."/>
            <person name="Zeng Q."/>
            <person name="Gargeya S."/>
            <person name="Fitzgerald M."/>
            <person name="Abouelleil A."/>
            <person name="Alvarado L."/>
            <person name="Chapman S.B."/>
            <person name="Gainer-Dewar J."/>
            <person name="Goldberg J."/>
            <person name="Griggs A."/>
            <person name="Gujja S."/>
            <person name="Hansen M."/>
            <person name="Howarth C."/>
            <person name="Imamovic A."/>
            <person name="Ireland A."/>
            <person name="Larimer J."/>
            <person name="McCowan C."/>
            <person name="Murphy C."/>
            <person name="Pearson M."/>
            <person name="Poon T.W."/>
            <person name="Priest M."/>
            <person name="Roberts A."/>
            <person name="Saif S."/>
            <person name="Shea T."/>
            <person name="Sykes S."/>
            <person name="Wortman J."/>
            <person name="Nusbaum C."/>
            <person name="Birren B."/>
        </authorList>
    </citation>
    <scope>NUCLEOTIDE SEQUENCE [LARGE SCALE GENOMIC DNA]</scope>
    <source>
        <strain evidence="1">CJ02B3</strain>
    </source>
</reference>
<evidence type="ECO:0000313" key="2">
    <source>
        <dbReference type="EMBL" id="ETL40051.1"/>
    </source>
</evidence>
<reference evidence="3" key="1">
    <citation type="submission" date="2013-11" db="EMBL/GenBank/DDBJ databases">
        <title>The Genome Sequence of Phytophthora parasitica CHvinca01.</title>
        <authorList>
            <consortium name="The Broad Institute Genomics Platform"/>
            <person name="Russ C."/>
            <person name="Tyler B."/>
            <person name="Panabieres F."/>
            <person name="Shan W."/>
            <person name="Tripathy S."/>
            <person name="Grunwald N."/>
            <person name="Machado M."/>
            <person name="Johnson C.S."/>
            <person name="Arredondo F."/>
            <person name="Hong C."/>
            <person name="Coffey M."/>
            <person name="Young S.K."/>
            <person name="Zeng Q."/>
            <person name="Gargeya S."/>
            <person name="Fitzgerald M."/>
            <person name="Abouelleil A."/>
            <person name="Alvarado L."/>
            <person name="Chapman S.B."/>
            <person name="Gainer-Dewar J."/>
            <person name="Goldberg J."/>
            <person name="Griggs A."/>
            <person name="Gujja S."/>
            <person name="Hansen M."/>
            <person name="Howarth C."/>
            <person name="Imamovic A."/>
            <person name="Ireland A."/>
            <person name="Larimer J."/>
            <person name="McCowan C."/>
            <person name="Murphy C."/>
            <person name="Pearson M."/>
            <person name="Poon T.W."/>
            <person name="Priest M."/>
            <person name="Roberts A."/>
            <person name="Saif S."/>
            <person name="Shea T."/>
            <person name="Sykes S."/>
            <person name="Wortman J."/>
            <person name="Nusbaum C."/>
            <person name="Birren B."/>
        </authorList>
    </citation>
    <scope>NUCLEOTIDE SEQUENCE [LARGE SCALE GENOMIC DNA]</scope>
    <source>
        <strain evidence="3">CHvinca01</strain>
    </source>
</reference>
<gene>
    <name evidence="1" type="ORF">L915_08755</name>
    <name evidence="2" type="ORF">L916_08683</name>
    <name evidence="3" type="ORF">L917_08591</name>
</gene>
<evidence type="ECO:0000313" key="4">
    <source>
        <dbReference type="Proteomes" id="UP000053864"/>
    </source>
</evidence>
<dbReference type="EMBL" id="KI672921">
    <property type="protein sequence ID" value="ETL40051.1"/>
    <property type="molecule type" value="Genomic_DNA"/>
</dbReference>
<sequence>RPLQPEPPHLHCSSLRRCYHLARHCQLRPRFLSSHRLRLPLGQTQLCIAQARYQLVVRHRGFRCVGHSLLDSDALVGSAPLDESAVAEIDSEGEGKGGNWRSGIVREGCASIVALTSSLL</sequence>